<evidence type="ECO:0000313" key="2">
    <source>
        <dbReference type="Proteomes" id="UP001556367"/>
    </source>
</evidence>
<name>A0ABR3JQ62_9AGAR</name>
<dbReference type="EMBL" id="JASNQZ010000005">
    <property type="protein sequence ID" value="KAL0957295.1"/>
    <property type="molecule type" value="Genomic_DNA"/>
</dbReference>
<keyword evidence="2" id="KW-1185">Reference proteome</keyword>
<accession>A0ABR3JQ62</accession>
<sequence length="129" mass="14661">MTALRASVIGTLRFWMRLTITSARQPSAGHVPVIDASYILERPTLTLKKGRLNGDTLLAISNAREGDIFINRTRLLPQEFSFVEYIHQLDSSSHILQLFRTAYLRHPSFFGRLFIVNLGFGDISKPERS</sequence>
<proteinExistence type="predicted"/>
<gene>
    <name evidence="1" type="ORF">HGRIS_001107</name>
</gene>
<comment type="caution">
    <text evidence="1">The sequence shown here is derived from an EMBL/GenBank/DDBJ whole genome shotgun (WGS) entry which is preliminary data.</text>
</comment>
<protein>
    <submittedName>
        <fullName evidence="1">Uncharacterized protein</fullName>
    </submittedName>
</protein>
<evidence type="ECO:0000313" key="1">
    <source>
        <dbReference type="EMBL" id="KAL0957295.1"/>
    </source>
</evidence>
<dbReference type="Proteomes" id="UP001556367">
    <property type="component" value="Unassembled WGS sequence"/>
</dbReference>
<organism evidence="1 2">
    <name type="scientific">Hohenbuehelia grisea</name>
    <dbReference type="NCBI Taxonomy" id="104357"/>
    <lineage>
        <taxon>Eukaryota</taxon>
        <taxon>Fungi</taxon>
        <taxon>Dikarya</taxon>
        <taxon>Basidiomycota</taxon>
        <taxon>Agaricomycotina</taxon>
        <taxon>Agaricomycetes</taxon>
        <taxon>Agaricomycetidae</taxon>
        <taxon>Agaricales</taxon>
        <taxon>Pleurotineae</taxon>
        <taxon>Pleurotaceae</taxon>
        <taxon>Hohenbuehelia</taxon>
    </lineage>
</organism>
<reference evidence="2" key="1">
    <citation type="submission" date="2024-06" db="EMBL/GenBank/DDBJ databases">
        <title>Multi-omics analyses provide insights into the biosynthesis of the anticancer antibiotic pleurotin in Hohenbuehelia grisea.</title>
        <authorList>
            <person name="Weaver J.A."/>
            <person name="Alberti F."/>
        </authorList>
    </citation>
    <scope>NUCLEOTIDE SEQUENCE [LARGE SCALE GENOMIC DNA]</scope>
    <source>
        <strain evidence="2">T-177</strain>
    </source>
</reference>